<feature type="compositionally biased region" description="Low complexity" evidence="1">
    <location>
        <begin position="1744"/>
        <end position="1754"/>
    </location>
</feature>
<gene>
    <name evidence="2" type="ORF">PAC_17729</name>
</gene>
<feature type="compositionally biased region" description="Basic and acidic residues" evidence="1">
    <location>
        <begin position="206"/>
        <end position="220"/>
    </location>
</feature>
<feature type="compositionally biased region" description="Basic and acidic residues" evidence="1">
    <location>
        <begin position="228"/>
        <end position="253"/>
    </location>
</feature>
<feature type="compositionally biased region" description="Basic and acidic residues" evidence="1">
    <location>
        <begin position="1173"/>
        <end position="1223"/>
    </location>
</feature>
<feature type="compositionally biased region" description="Basic and acidic residues" evidence="1">
    <location>
        <begin position="597"/>
        <end position="611"/>
    </location>
</feature>
<evidence type="ECO:0000313" key="2">
    <source>
        <dbReference type="EMBL" id="CZR67830.1"/>
    </source>
</evidence>
<feature type="compositionally biased region" description="Polar residues" evidence="1">
    <location>
        <begin position="1693"/>
        <end position="1721"/>
    </location>
</feature>
<feature type="compositionally biased region" description="Acidic residues" evidence="1">
    <location>
        <begin position="1460"/>
        <end position="1474"/>
    </location>
</feature>
<proteinExistence type="predicted"/>
<feature type="compositionally biased region" description="Basic and acidic residues" evidence="1">
    <location>
        <begin position="276"/>
        <end position="313"/>
    </location>
</feature>
<feature type="compositionally biased region" description="Acidic residues" evidence="1">
    <location>
        <begin position="1423"/>
        <end position="1436"/>
    </location>
</feature>
<feature type="compositionally biased region" description="Basic and acidic residues" evidence="1">
    <location>
        <begin position="925"/>
        <end position="934"/>
    </location>
</feature>
<feature type="compositionally biased region" description="Basic and acidic residues" evidence="1">
    <location>
        <begin position="1609"/>
        <end position="1618"/>
    </location>
</feature>
<feature type="compositionally biased region" description="Basic and acidic residues" evidence="1">
    <location>
        <begin position="1305"/>
        <end position="1316"/>
    </location>
</feature>
<feature type="region of interest" description="Disordered" evidence="1">
    <location>
        <begin position="199"/>
        <end position="716"/>
    </location>
</feature>
<feature type="compositionally biased region" description="Basic and acidic residues" evidence="1">
    <location>
        <begin position="1448"/>
        <end position="1459"/>
    </location>
</feature>
<feature type="compositionally biased region" description="Polar residues" evidence="1">
    <location>
        <begin position="1769"/>
        <end position="1795"/>
    </location>
</feature>
<feature type="compositionally biased region" description="Polar residues" evidence="1">
    <location>
        <begin position="1632"/>
        <end position="1650"/>
    </location>
</feature>
<feature type="compositionally biased region" description="Basic and acidic residues" evidence="1">
    <location>
        <begin position="1330"/>
        <end position="1339"/>
    </location>
</feature>
<feature type="compositionally biased region" description="Basic and acidic residues" evidence="1">
    <location>
        <begin position="468"/>
        <end position="524"/>
    </location>
</feature>
<feature type="compositionally biased region" description="Basic and acidic residues" evidence="1">
    <location>
        <begin position="730"/>
        <end position="752"/>
    </location>
</feature>
<dbReference type="EMBL" id="FJOG01000047">
    <property type="protein sequence ID" value="CZR67830.1"/>
    <property type="molecule type" value="Genomic_DNA"/>
</dbReference>
<feature type="compositionally biased region" description="Pro residues" evidence="1">
    <location>
        <begin position="1800"/>
        <end position="1809"/>
    </location>
</feature>
<organism evidence="2 3">
    <name type="scientific">Phialocephala subalpina</name>
    <dbReference type="NCBI Taxonomy" id="576137"/>
    <lineage>
        <taxon>Eukaryota</taxon>
        <taxon>Fungi</taxon>
        <taxon>Dikarya</taxon>
        <taxon>Ascomycota</taxon>
        <taxon>Pezizomycotina</taxon>
        <taxon>Leotiomycetes</taxon>
        <taxon>Helotiales</taxon>
        <taxon>Mollisiaceae</taxon>
        <taxon>Phialocephala</taxon>
        <taxon>Phialocephala fortinii species complex</taxon>
    </lineage>
</organism>
<evidence type="ECO:0000256" key="1">
    <source>
        <dbReference type="SAM" id="MobiDB-lite"/>
    </source>
</evidence>
<feature type="compositionally biased region" description="Polar residues" evidence="1">
    <location>
        <begin position="873"/>
        <end position="887"/>
    </location>
</feature>
<keyword evidence="3" id="KW-1185">Reference proteome</keyword>
<feature type="compositionally biased region" description="Basic and acidic residues" evidence="1">
    <location>
        <begin position="335"/>
        <end position="357"/>
    </location>
</feature>
<name>A0A1L7XS26_9HELO</name>
<feature type="compositionally biased region" description="Basic and acidic residues" evidence="1">
    <location>
        <begin position="625"/>
        <end position="634"/>
    </location>
</feature>
<evidence type="ECO:0000313" key="3">
    <source>
        <dbReference type="Proteomes" id="UP000184330"/>
    </source>
</evidence>
<sequence length="2060" mass="226515">MENPSSKVADLVTLLHTNIDSIHACINSLSDTTSHDAELERLEQEREEKIAALRQQHDEAVKALADQRQKEAEELEAKRKQEQADLEEQRRIEYEELMARRRKEDEERKARMEAEEAERERLKKEEDERREKEKEESERTLAEKVEAELEKLEDEMERKVEEGKKALRDLDEKRKAINAQIDAALNTPTVIPEIRFRSRAKTLSRARADTVIDGGKKEEPASITEPAVKAKDVAAEPETKPEEEAPVEQKDGPSSEPEVQAPKADETPTSATSEEATPKEQGHSAELEANHTEAVEAESKDAHVEDPAKHDDVPALSESDPQTKEVSEEPASDFPKADDIPTEIKKDVDSEDHHDTAAENLTSDPVQHDAAPTIPQEIAPIEAKEESTGPESAESPAAASAQVEREEEHVPSAPDSVGKDGSEHVEGPTQSKDIEAKAPSSDKPAADEPSVQDEERHDSTPETVPETHQLEKPKEELATGREISPEESKDDLPAEQHTERPGGIDSHEHPSENTHTDNHTEQPKNEPVNEPEISHHEDEHPPANQHTEQPNGIDTHGTHQEEGESEHDDYAEPLNSATIQDALLEDKSLYPFDDDEPHLVSRDDDDHNSEHEDQDEPEDASQTNHFHEALKSEFADLSLRTPPLNVKENPIEDLKESEATVAQPEISKHESGADTAAVSGNELPDVQSDRGADADVRDDVGQSVGEGEHEVEVKNKLTDEILSHSLEDYVSEEHHEHLAEEAFEPAHGKEEPQQVSEIVESEPPYLHIEPSSDDTISRDVNEAEEPGKHDQGPNKEHGHDDDARVTPSEVRQAYFGSGTSLSMDPPASDAPHVAEEAVSNDTPAKNIEEPDAAASESHIEATPEPESHEEPVTVSSSAPLSLSTGQDISRMATPEPPREGLGEASSTLAVAPETPTSGHFAPHAELVESSKGEPEVNASGSAENESPKDFPTLNVPGHDPDSAPENVPSSQERGGSFPETPADHHPEDRHDDGQHLGEHLIDDHEISHLDLDHGPTSTAESESPNHDEQPQESHLTAPSTQGQERNLSADGTPLEAPLSTSDEFFTPMVGGSQESESSQYPLPDQSRSHEPTPTFPKESAVENDEPSNTHSDEGLPQTRGSITPPEPEQDHPDVQLSIDPVSHTVVPKHVIEALDDAGVNGPGSLEAQDYEISAEHEADTSHLDDSHLEDNHGDNSHLESSQRGDMSHDQEAIEKQAHVHEPLDTSGTFADHQDISQPMTAASSRADTFVSAEEGQDSDREHEHEHERNHDRIRDWPLPTDTLANRDIGLDAANQPTIQTDDPERDPSDHALHEKPIPSPLGLGAVTMHHSKEVDREDSPGPQPAVDPTHEDEHQQAISNVAAEPGFTPSERPEPEFEQYAVRPQTPVQAQSFADQPQTPVQVHPYFSEHHAESPVTVLNADDLFDDDSDEEEESDGSFPLGQYQDESPVKSSEERSSEPENESQTEDIADEYLPEPPLDAVPEHAPLHRFSESPHRNSGLFANLVDTIRPDIGLVRQMSDHQADEEEHSEPASTRPVSVSFDESAGSYDYAPRDDSLHVRSHTADTVPSFESYAHSDTPTSPSETASSPFQETPHDEPRIQSSWQEDAPIHDEHQDLKPQASPLQADFDPFNSTANPNYVTPKTSQANLRETEYDPYDYSGGVDAPKLPEKDARRSSLTPSPLGRQFPASPSPSRRQFPTSPSRSPGFPTLNTSSASQFSEGRPYDSPVSRTNSMHEDLSEQPSSSPFPSPSSLARRTTGPSPPKIASSRTPVSSPSIPSNSFFQKTRSLFESASTSPTPSPTPPPARPLSGFFSVGRSPPPPPPPRKTSRPSSLYQSESAMAEYNEEEDGEFIVRNLDGDGKPPSPVFIPSRESSNTPSSHANSLAPAASLPSVNPSQEMRTKVASMETAGEGPAPPGRRLRRSKRGRSVKRRVRKPGFEMSLEMIVEEDEEEPVVFEGEMMEGEVVTKVSNIVRTGFSANAWKLDDEYAVKAGPTRVTNIVRVGFDEDAWKLDNPKDDWKPKAKFEFKDAWLWVEGWRARLRAGGDLVEKCKYGYEG</sequence>
<feature type="compositionally biased region" description="Polar residues" evidence="1">
    <location>
        <begin position="1032"/>
        <end position="1046"/>
    </location>
</feature>
<feature type="compositionally biased region" description="Basic and acidic residues" evidence="1">
    <location>
        <begin position="1257"/>
        <end position="1275"/>
    </location>
</feature>
<feature type="compositionally biased region" description="Basic and acidic residues" evidence="1">
    <location>
        <begin position="1482"/>
        <end position="1496"/>
    </location>
</feature>
<feature type="compositionally biased region" description="Basic and acidic residues" evidence="1">
    <location>
        <begin position="532"/>
        <end position="541"/>
    </location>
</feature>
<accession>A0A1L7XS26</accession>
<reference evidence="2 3" key="1">
    <citation type="submission" date="2016-03" db="EMBL/GenBank/DDBJ databases">
        <authorList>
            <person name="Ploux O."/>
        </authorList>
    </citation>
    <scope>NUCLEOTIDE SEQUENCE [LARGE SCALE GENOMIC DNA]</scope>
    <source>
        <strain evidence="2 3">UAMH 11012</strain>
    </source>
</reference>
<protein>
    <submittedName>
        <fullName evidence="2">Uncharacterized protein</fullName>
    </submittedName>
</protein>
<feature type="compositionally biased region" description="Polar residues" evidence="1">
    <location>
        <begin position="1235"/>
        <end position="1246"/>
    </location>
</feature>
<feature type="compositionally biased region" description="Basic and acidic residues" evidence="1">
    <location>
        <begin position="775"/>
        <end position="804"/>
    </location>
</feature>
<feature type="compositionally biased region" description="Basic and acidic residues" evidence="1">
    <location>
        <begin position="981"/>
        <end position="1013"/>
    </location>
</feature>
<feature type="compositionally biased region" description="Basic and acidic residues" evidence="1">
    <location>
        <begin position="687"/>
        <end position="716"/>
    </location>
</feature>
<feature type="region of interest" description="Disordered" evidence="1">
    <location>
        <begin position="1155"/>
        <end position="1935"/>
    </location>
</feature>
<dbReference type="STRING" id="576137.A0A1L7XS26"/>
<feature type="region of interest" description="Disordered" evidence="1">
    <location>
        <begin position="730"/>
        <end position="1141"/>
    </location>
</feature>
<feature type="compositionally biased region" description="Basic and acidic residues" evidence="1">
    <location>
        <begin position="649"/>
        <end position="658"/>
    </location>
</feature>
<feature type="compositionally biased region" description="Polar residues" evidence="1">
    <location>
        <begin position="1386"/>
        <end position="1401"/>
    </location>
</feature>
<dbReference type="OrthoDB" id="3558512at2759"/>
<feature type="compositionally biased region" description="Low complexity" evidence="1">
    <location>
        <begin position="1577"/>
        <end position="1590"/>
    </location>
</feature>
<feature type="compositionally biased region" description="Basic and acidic residues" evidence="1">
    <location>
        <begin position="857"/>
        <end position="871"/>
    </location>
</feature>
<feature type="compositionally biased region" description="Basic and acidic residues" evidence="1">
    <location>
        <begin position="417"/>
        <end position="436"/>
    </location>
</feature>
<feature type="compositionally biased region" description="Basic residues" evidence="1">
    <location>
        <begin position="1921"/>
        <end position="1935"/>
    </location>
</feature>
<feature type="compositionally biased region" description="Low complexity" evidence="1">
    <location>
        <begin position="1880"/>
        <end position="1899"/>
    </location>
</feature>
<feature type="region of interest" description="Disordered" evidence="1">
    <location>
        <begin position="62"/>
        <end position="157"/>
    </location>
</feature>
<dbReference type="Proteomes" id="UP000184330">
    <property type="component" value="Unassembled WGS sequence"/>
</dbReference>
<feature type="compositionally biased region" description="Low complexity" evidence="1">
    <location>
        <begin position="389"/>
        <end position="401"/>
    </location>
</feature>